<organism evidence="1 2">
    <name type="scientific">Puccinia graminis f. sp. tritici</name>
    <dbReference type="NCBI Taxonomy" id="56615"/>
    <lineage>
        <taxon>Eukaryota</taxon>
        <taxon>Fungi</taxon>
        <taxon>Dikarya</taxon>
        <taxon>Basidiomycota</taxon>
        <taxon>Pucciniomycotina</taxon>
        <taxon>Pucciniomycetes</taxon>
        <taxon>Pucciniales</taxon>
        <taxon>Pucciniaceae</taxon>
        <taxon>Puccinia</taxon>
    </lineage>
</organism>
<evidence type="ECO:0000313" key="1">
    <source>
        <dbReference type="EMBL" id="KAA1074771.1"/>
    </source>
</evidence>
<evidence type="ECO:0000313" key="2">
    <source>
        <dbReference type="Proteomes" id="UP000324748"/>
    </source>
</evidence>
<sequence length="160" mass="17906">MRLAPIWWTCLELYSKSLPTKVNDSELIKSALRVPLPTDSDSTWLEITNLNSKPNSISLQNLILTVITPSPATSSIASSSLFSSNLHSLSYPQSALSSSFPLSEPYLHLPLSYTLHSPTTSFDLVDFPFLLLVDLRLFNLRPLHPIIIDWITPESTLVRK</sequence>
<gene>
    <name evidence="1" type="ORF">PGT21_019738</name>
</gene>
<comment type="caution">
    <text evidence="1">The sequence shown here is derived from an EMBL/GenBank/DDBJ whole genome shotgun (WGS) entry which is preliminary data.</text>
</comment>
<keyword evidence="2" id="KW-1185">Reference proteome</keyword>
<proteinExistence type="predicted"/>
<dbReference type="EMBL" id="VSWC01000157">
    <property type="protein sequence ID" value="KAA1074771.1"/>
    <property type="molecule type" value="Genomic_DNA"/>
</dbReference>
<accession>A0A5B0MDS0</accession>
<dbReference type="Proteomes" id="UP000324748">
    <property type="component" value="Unassembled WGS sequence"/>
</dbReference>
<protein>
    <submittedName>
        <fullName evidence="1">Uncharacterized protein</fullName>
    </submittedName>
</protein>
<name>A0A5B0MDS0_PUCGR</name>
<dbReference type="AlphaFoldDB" id="A0A5B0MDS0"/>
<reference evidence="1 2" key="1">
    <citation type="submission" date="2019-05" db="EMBL/GenBank/DDBJ databases">
        <title>Emergence of the Ug99 lineage of the wheat stem rust pathogen through somatic hybridization.</title>
        <authorList>
            <person name="Li F."/>
            <person name="Upadhyaya N.M."/>
            <person name="Sperschneider J."/>
            <person name="Matny O."/>
            <person name="Nguyen-Phuc H."/>
            <person name="Mago R."/>
            <person name="Raley C."/>
            <person name="Miller M.E."/>
            <person name="Silverstein K.A.T."/>
            <person name="Henningsen E."/>
            <person name="Hirsch C.D."/>
            <person name="Visser B."/>
            <person name="Pretorius Z.A."/>
            <person name="Steffenson B.J."/>
            <person name="Schwessinger B."/>
            <person name="Dodds P.N."/>
            <person name="Figueroa M."/>
        </authorList>
    </citation>
    <scope>NUCLEOTIDE SEQUENCE [LARGE SCALE GENOMIC DNA]</scope>
    <source>
        <strain evidence="1">21-0</strain>
    </source>
</reference>